<reference evidence="10 11" key="1">
    <citation type="submission" date="2017-11" db="EMBL/GenBank/DDBJ databases">
        <title>Genomic Encyclopedia of Archaeal and Bacterial Type Strains, Phase II (KMG-II): From Individual Species to Whole Genera.</title>
        <authorList>
            <person name="Goeker M."/>
        </authorList>
    </citation>
    <scope>NUCLEOTIDE SEQUENCE [LARGE SCALE GENOMIC DNA]</scope>
    <source>
        <strain evidence="10 11">DSM 25478</strain>
    </source>
</reference>
<dbReference type="InterPro" id="IPR039421">
    <property type="entry name" value="Type_1_exporter"/>
</dbReference>
<feature type="region of interest" description="Disordered" evidence="7">
    <location>
        <begin position="650"/>
        <end position="682"/>
    </location>
</feature>
<dbReference type="AlphaFoldDB" id="A0A2M9CYS8"/>
<dbReference type="GO" id="GO:0005524">
    <property type="term" value="F:ATP binding"/>
    <property type="evidence" value="ECO:0007669"/>
    <property type="project" value="UniProtKB-KW"/>
</dbReference>
<evidence type="ECO:0000256" key="4">
    <source>
        <dbReference type="ARBA" id="ARBA00022840"/>
    </source>
</evidence>
<sequence>MSDGQSTGGQDPNENSTGRQGPSGQDARSRPTPGRRIAAWARRRGSRWVRLLRLLPHAGLPLVLGGVVLALVLAIAPLAVIVLLGRLLGLVGAAVAGTPDPAAGWWDDAYAVLGVAVAVLVVQQVLAPYLTGLVEVASRRIDQYCIDRLLRASLGDAPVSALESPEALDILADARAAFSRWSRTPGEAAAALVPLLSRYVQLVGAAVLVGVVTSPAAGLLIGLTALGVRFGVRGTLGRYGLLFNSLAGHRRKVAYLRDLATTSAVTKEVRLLGILPWLRARLRADTLAQYEPLWAGSRRLQFWPFVGFAGIALVGGAVVLGLVADAAATGAVGLFGLGVALQAVLVAMRFGVYFPECDVQTQYGLQSFEALERFEALIAEGTAPRSVLAPPPAPATSIRFEGVGFRYGDDAPWVLRGLDLTIDVGRSTALVGLNGAGKTTLVKLLARLYQPTEGRITVDGVDLADVDAAAWQQHLALIFQDYVRYELTAGENIGFGAPHLLDDDAALLDAATRAGAAELVGSLADGLRTELSSRYTGGRDLSGGQWQRVALARALLAVRGGASVLVLDEPTAQLDVRAEAEFFDRFLATAHGVTSLVISHRFSTLRHAYQIVVLEHGAVVEQGDHAELMALDGRYAHLFELQAQRFRTPGAATGSGASTAAAAGSTAASAATTTTTTKETVR</sequence>
<evidence type="ECO:0000313" key="10">
    <source>
        <dbReference type="EMBL" id="PJJ77089.1"/>
    </source>
</evidence>
<protein>
    <submittedName>
        <fullName evidence="10">ATP-binding cassette subfamily B protein</fullName>
    </submittedName>
</protein>
<feature type="transmembrane region" description="Helical" evidence="8">
    <location>
        <begin position="60"/>
        <end position="89"/>
    </location>
</feature>
<comment type="subcellular location">
    <subcellularLocation>
        <location evidence="1">Cell membrane</location>
        <topology evidence="1">Multi-pass membrane protein</topology>
    </subcellularLocation>
</comment>
<feature type="transmembrane region" description="Helical" evidence="8">
    <location>
        <begin position="109"/>
        <end position="130"/>
    </location>
</feature>
<feature type="transmembrane region" description="Helical" evidence="8">
    <location>
        <begin position="331"/>
        <end position="354"/>
    </location>
</feature>
<dbReference type="GO" id="GO:0015421">
    <property type="term" value="F:ABC-type oligopeptide transporter activity"/>
    <property type="evidence" value="ECO:0007669"/>
    <property type="project" value="TreeGrafter"/>
</dbReference>
<dbReference type="Pfam" id="PF00005">
    <property type="entry name" value="ABC_tran"/>
    <property type="match status" value="1"/>
</dbReference>
<dbReference type="Gene3D" id="1.20.1560.10">
    <property type="entry name" value="ABC transporter type 1, transmembrane domain"/>
    <property type="match status" value="1"/>
</dbReference>
<keyword evidence="11" id="KW-1185">Reference proteome</keyword>
<gene>
    <name evidence="10" type="ORF">CLV28_0302</name>
</gene>
<dbReference type="InterPro" id="IPR003593">
    <property type="entry name" value="AAA+_ATPase"/>
</dbReference>
<keyword evidence="6 8" id="KW-0472">Membrane</keyword>
<evidence type="ECO:0000256" key="5">
    <source>
        <dbReference type="ARBA" id="ARBA00022989"/>
    </source>
</evidence>
<dbReference type="PROSITE" id="PS50893">
    <property type="entry name" value="ABC_TRANSPORTER_2"/>
    <property type="match status" value="1"/>
</dbReference>
<keyword evidence="3" id="KW-0547">Nucleotide-binding</keyword>
<dbReference type="RefSeq" id="WP_203968284.1">
    <property type="nucleotide sequence ID" value="NZ_BOOX01000016.1"/>
</dbReference>
<feature type="transmembrane region" description="Helical" evidence="8">
    <location>
        <begin position="202"/>
        <end position="228"/>
    </location>
</feature>
<evidence type="ECO:0000256" key="6">
    <source>
        <dbReference type="ARBA" id="ARBA00023136"/>
    </source>
</evidence>
<evidence type="ECO:0000256" key="7">
    <source>
        <dbReference type="SAM" id="MobiDB-lite"/>
    </source>
</evidence>
<keyword evidence="2 8" id="KW-0812">Transmembrane</keyword>
<feature type="region of interest" description="Disordered" evidence="7">
    <location>
        <begin position="1"/>
        <end position="34"/>
    </location>
</feature>
<evidence type="ECO:0000256" key="3">
    <source>
        <dbReference type="ARBA" id="ARBA00022741"/>
    </source>
</evidence>
<evidence type="ECO:0000313" key="11">
    <source>
        <dbReference type="Proteomes" id="UP000231693"/>
    </source>
</evidence>
<evidence type="ECO:0000259" key="9">
    <source>
        <dbReference type="PROSITE" id="PS50893"/>
    </source>
</evidence>
<evidence type="ECO:0000256" key="8">
    <source>
        <dbReference type="SAM" id="Phobius"/>
    </source>
</evidence>
<proteinExistence type="predicted"/>
<name>A0A2M9CYS8_9CELL</name>
<evidence type="ECO:0000256" key="2">
    <source>
        <dbReference type="ARBA" id="ARBA00022692"/>
    </source>
</evidence>
<organism evidence="10 11">
    <name type="scientific">Sediminihabitans luteus</name>
    <dbReference type="NCBI Taxonomy" id="1138585"/>
    <lineage>
        <taxon>Bacteria</taxon>
        <taxon>Bacillati</taxon>
        <taxon>Actinomycetota</taxon>
        <taxon>Actinomycetes</taxon>
        <taxon>Micrococcales</taxon>
        <taxon>Cellulomonadaceae</taxon>
        <taxon>Sediminihabitans</taxon>
    </lineage>
</organism>
<dbReference type="InterPro" id="IPR027417">
    <property type="entry name" value="P-loop_NTPase"/>
</dbReference>
<dbReference type="GO" id="GO:0005886">
    <property type="term" value="C:plasma membrane"/>
    <property type="evidence" value="ECO:0007669"/>
    <property type="project" value="UniProtKB-SubCell"/>
</dbReference>
<dbReference type="PANTHER" id="PTHR43394">
    <property type="entry name" value="ATP-DEPENDENT PERMEASE MDL1, MITOCHONDRIAL"/>
    <property type="match status" value="1"/>
</dbReference>
<dbReference type="SMART" id="SM00382">
    <property type="entry name" value="AAA"/>
    <property type="match status" value="1"/>
</dbReference>
<dbReference type="SUPFAM" id="SSF52540">
    <property type="entry name" value="P-loop containing nucleoside triphosphate hydrolases"/>
    <property type="match status" value="1"/>
</dbReference>
<feature type="domain" description="ABC transporter" evidence="9">
    <location>
        <begin position="398"/>
        <end position="641"/>
    </location>
</feature>
<accession>A0A2M9CYS8</accession>
<dbReference type="PANTHER" id="PTHR43394:SF1">
    <property type="entry name" value="ATP-BINDING CASSETTE SUB-FAMILY B MEMBER 10, MITOCHONDRIAL"/>
    <property type="match status" value="1"/>
</dbReference>
<feature type="transmembrane region" description="Helical" evidence="8">
    <location>
        <begin position="302"/>
        <end position="324"/>
    </location>
</feature>
<comment type="caution">
    <text evidence="10">The sequence shown here is derived from an EMBL/GenBank/DDBJ whole genome shotgun (WGS) entry which is preliminary data.</text>
</comment>
<dbReference type="InterPro" id="IPR003439">
    <property type="entry name" value="ABC_transporter-like_ATP-bd"/>
</dbReference>
<dbReference type="Gene3D" id="3.40.50.300">
    <property type="entry name" value="P-loop containing nucleotide triphosphate hydrolases"/>
    <property type="match status" value="1"/>
</dbReference>
<dbReference type="InterPro" id="IPR017871">
    <property type="entry name" value="ABC_transporter-like_CS"/>
</dbReference>
<dbReference type="GO" id="GO:0016887">
    <property type="term" value="F:ATP hydrolysis activity"/>
    <property type="evidence" value="ECO:0007669"/>
    <property type="project" value="InterPro"/>
</dbReference>
<dbReference type="PROSITE" id="PS00211">
    <property type="entry name" value="ABC_TRANSPORTER_1"/>
    <property type="match status" value="1"/>
</dbReference>
<evidence type="ECO:0000256" key="1">
    <source>
        <dbReference type="ARBA" id="ARBA00004651"/>
    </source>
</evidence>
<dbReference type="Proteomes" id="UP000231693">
    <property type="component" value="Unassembled WGS sequence"/>
</dbReference>
<dbReference type="EMBL" id="PGFE01000001">
    <property type="protein sequence ID" value="PJJ77089.1"/>
    <property type="molecule type" value="Genomic_DNA"/>
</dbReference>
<feature type="compositionally biased region" description="Polar residues" evidence="7">
    <location>
        <begin position="1"/>
        <end position="23"/>
    </location>
</feature>
<keyword evidence="5 8" id="KW-1133">Transmembrane helix</keyword>
<dbReference type="InterPro" id="IPR036640">
    <property type="entry name" value="ABC1_TM_sf"/>
</dbReference>
<keyword evidence="4 10" id="KW-0067">ATP-binding</keyword>